<accession>A0AAE0JLA3</accession>
<sequence length="59" mass="6825">MSIVDACKPAAVAYHPGLCLMQDFWIRITRRESNDPAQFASSGADWDWESLWRLLWPSK</sequence>
<protein>
    <submittedName>
        <fullName evidence="1">Uncharacterized protein</fullName>
    </submittedName>
</protein>
<dbReference type="Proteomes" id="UP001278500">
    <property type="component" value="Unassembled WGS sequence"/>
</dbReference>
<dbReference type="RefSeq" id="XP_062684367.1">
    <property type="nucleotide sequence ID" value="XM_062829429.1"/>
</dbReference>
<dbReference type="GeneID" id="87866583"/>
<keyword evidence="2" id="KW-1185">Reference proteome</keyword>
<gene>
    <name evidence="1" type="ORF">B0H65DRAFT_546138</name>
</gene>
<comment type="caution">
    <text evidence="1">The sequence shown here is derived from an EMBL/GenBank/DDBJ whole genome shotgun (WGS) entry which is preliminary data.</text>
</comment>
<dbReference type="AlphaFoldDB" id="A0AAE0JLA3"/>
<organism evidence="1 2">
    <name type="scientific">Neurospora tetraspora</name>
    <dbReference type="NCBI Taxonomy" id="94610"/>
    <lineage>
        <taxon>Eukaryota</taxon>
        <taxon>Fungi</taxon>
        <taxon>Dikarya</taxon>
        <taxon>Ascomycota</taxon>
        <taxon>Pezizomycotina</taxon>
        <taxon>Sordariomycetes</taxon>
        <taxon>Sordariomycetidae</taxon>
        <taxon>Sordariales</taxon>
        <taxon>Sordariaceae</taxon>
        <taxon>Neurospora</taxon>
    </lineage>
</organism>
<proteinExistence type="predicted"/>
<evidence type="ECO:0000313" key="1">
    <source>
        <dbReference type="EMBL" id="KAK3351072.1"/>
    </source>
</evidence>
<evidence type="ECO:0000313" key="2">
    <source>
        <dbReference type="Proteomes" id="UP001278500"/>
    </source>
</evidence>
<name>A0AAE0JLA3_9PEZI</name>
<dbReference type="EMBL" id="JAUEPP010000002">
    <property type="protein sequence ID" value="KAK3351072.1"/>
    <property type="molecule type" value="Genomic_DNA"/>
</dbReference>
<reference evidence="1" key="2">
    <citation type="submission" date="2023-06" db="EMBL/GenBank/DDBJ databases">
        <authorList>
            <consortium name="Lawrence Berkeley National Laboratory"/>
            <person name="Haridas S."/>
            <person name="Hensen N."/>
            <person name="Bonometti L."/>
            <person name="Westerberg I."/>
            <person name="Brannstrom I.O."/>
            <person name="Guillou S."/>
            <person name="Cros-Aarteil S."/>
            <person name="Calhoun S."/>
            <person name="Kuo A."/>
            <person name="Mondo S."/>
            <person name="Pangilinan J."/>
            <person name="Riley R."/>
            <person name="Labutti K."/>
            <person name="Andreopoulos B."/>
            <person name="Lipzen A."/>
            <person name="Chen C."/>
            <person name="Yanf M."/>
            <person name="Daum C."/>
            <person name="Ng V."/>
            <person name="Clum A."/>
            <person name="Steindorff A."/>
            <person name="Ohm R."/>
            <person name="Martin F."/>
            <person name="Silar P."/>
            <person name="Natvig D."/>
            <person name="Lalanne C."/>
            <person name="Gautier V."/>
            <person name="Ament-Velasquez S.L."/>
            <person name="Kruys A."/>
            <person name="Hutchinson M.I."/>
            <person name="Powell A.J."/>
            <person name="Barry K."/>
            <person name="Miller A.N."/>
            <person name="Grigoriev I.V."/>
            <person name="Debuchy R."/>
            <person name="Gladieux P."/>
            <person name="Thoren M.H."/>
            <person name="Johannesson H."/>
        </authorList>
    </citation>
    <scope>NUCLEOTIDE SEQUENCE</scope>
    <source>
        <strain evidence="1">CBS 560.94</strain>
    </source>
</reference>
<reference evidence="1" key="1">
    <citation type="journal article" date="2023" name="Mol. Phylogenet. Evol.">
        <title>Genome-scale phylogeny and comparative genomics of the fungal order Sordariales.</title>
        <authorList>
            <person name="Hensen N."/>
            <person name="Bonometti L."/>
            <person name="Westerberg I."/>
            <person name="Brannstrom I.O."/>
            <person name="Guillou S."/>
            <person name="Cros-Aarteil S."/>
            <person name="Calhoun S."/>
            <person name="Haridas S."/>
            <person name="Kuo A."/>
            <person name="Mondo S."/>
            <person name="Pangilinan J."/>
            <person name="Riley R."/>
            <person name="LaButti K."/>
            <person name="Andreopoulos B."/>
            <person name="Lipzen A."/>
            <person name="Chen C."/>
            <person name="Yan M."/>
            <person name="Daum C."/>
            <person name="Ng V."/>
            <person name="Clum A."/>
            <person name="Steindorff A."/>
            <person name="Ohm R.A."/>
            <person name="Martin F."/>
            <person name="Silar P."/>
            <person name="Natvig D.O."/>
            <person name="Lalanne C."/>
            <person name="Gautier V."/>
            <person name="Ament-Velasquez S.L."/>
            <person name="Kruys A."/>
            <person name="Hutchinson M.I."/>
            <person name="Powell A.J."/>
            <person name="Barry K."/>
            <person name="Miller A.N."/>
            <person name="Grigoriev I.V."/>
            <person name="Debuchy R."/>
            <person name="Gladieux P."/>
            <person name="Hiltunen Thoren M."/>
            <person name="Johannesson H."/>
        </authorList>
    </citation>
    <scope>NUCLEOTIDE SEQUENCE</scope>
    <source>
        <strain evidence="1">CBS 560.94</strain>
    </source>
</reference>